<gene>
    <name evidence="4" type="ORF">JCM21531_4083</name>
</gene>
<dbReference type="PANTHER" id="PTHR30404:SF0">
    <property type="entry name" value="N-ACETYLMURAMOYL-L-ALANINE AMIDASE AMIC"/>
    <property type="match status" value="1"/>
</dbReference>
<feature type="domain" description="MurNAc-LAA" evidence="3">
    <location>
        <begin position="120"/>
        <end position="236"/>
    </location>
</feature>
<dbReference type="GO" id="GO:0030288">
    <property type="term" value="C:outer membrane-bounded periplasmic space"/>
    <property type="evidence" value="ECO:0007669"/>
    <property type="project" value="TreeGrafter"/>
</dbReference>
<keyword evidence="2" id="KW-0472">Membrane</keyword>
<proteinExistence type="predicted"/>
<keyword evidence="2" id="KW-0812">Transmembrane</keyword>
<dbReference type="SMART" id="SM00646">
    <property type="entry name" value="Ami_3"/>
    <property type="match status" value="1"/>
</dbReference>
<dbReference type="EMBL" id="BAVR01000072">
    <property type="protein sequence ID" value="GAE90467.1"/>
    <property type="molecule type" value="Genomic_DNA"/>
</dbReference>
<feature type="transmembrane region" description="Helical" evidence="2">
    <location>
        <begin position="12"/>
        <end position="33"/>
    </location>
</feature>
<dbReference type="GO" id="GO:0008745">
    <property type="term" value="F:N-acetylmuramoyl-L-alanine amidase activity"/>
    <property type="evidence" value="ECO:0007669"/>
    <property type="project" value="InterPro"/>
</dbReference>
<dbReference type="SUPFAM" id="SSF53187">
    <property type="entry name" value="Zn-dependent exopeptidases"/>
    <property type="match status" value="1"/>
</dbReference>
<keyword evidence="1" id="KW-0378">Hydrolase</keyword>
<dbReference type="CDD" id="cd02696">
    <property type="entry name" value="MurNAc-LAA"/>
    <property type="match status" value="1"/>
</dbReference>
<evidence type="ECO:0000313" key="4">
    <source>
        <dbReference type="EMBL" id="GAE90467.1"/>
    </source>
</evidence>
<dbReference type="AlphaFoldDB" id="W4VBA0"/>
<reference evidence="4" key="1">
    <citation type="journal article" date="2014" name="Genome Announc.">
        <title>Draft Genome Sequence of Clostridium straminisolvens Strain JCM 21531T, Isolated from a Cellulose-Degrading Bacterial Community.</title>
        <authorList>
            <person name="Yuki M."/>
            <person name="Oshima K."/>
            <person name="Suda W."/>
            <person name="Sakamoto M."/>
            <person name="Kitamura K."/>
            <person name="Iida T."/>
            <person name="Hattori M."/>
            <person name="Ohkuma M."/>
        </authorList>
    </citation>
    <scope>NUCLEOTIDE SEQUENCE [LARGE SCALE GENOMIC DNA]</scope>
    <source>
        <strain evidence="4">JCM 21531</strain>
    </source>
</reference>
<sequence length="248" mass="27940">MQKIKILVWPKKNVYFCLALVILLILLITLISLQFRIMEDTFDATGKTIVIDPGHGGIDGGTHTDRLLEKDINLEVSKKLRNLLTDMGYQVILTRDEDIALDHLSDTGKNRHQRDLNARVQIINNSNAQLFLSIHVNCNFKNPSASGSIVFYGDRFSENKELAYAIQRALNAIEINGKKRTVHDPVLSNRYYLLNHSKIPGAIVEVAFISNTTECRMLEGSAFRDELAKAIAEGVSKYLIQLEKTKSN</sequence>
<dbReference type="STRING" id="1294263.JCM21531_4083"/>
<evidence type="ECO:0000256" key="1">
    <source>
        <dbReference type="ARBA" id="ARBA00022801"/>
    </source>
</evidence>
<dbReference type="Gene3D" id="3.40.630.40">
    <property type="entry name" value="Zn-dependent exopeptidases"/>
    <property type="match status" value="1"/>
</dbReference>
<comment type="caution">
    <text evidence="4">The sequence shown here is derived from an EMBL/GenBank/DDBJ whole genome shotgun (WGS) entry which is preliminary data.</text>
</comment>
<dbReference type="PANTHER" id="PTHR30404">
    <property type="entry name" value="N-ACETYLMURAMOYL-L-ALANINE AMIDASE"/>
    <property type="match status" value="1"/>
</dbReference>
<dbReference type="InterPro" id="IPR002508">
    <property type="entry name" value="MurNAc-LAA_cat"/>
</dbReference>
<evidence type="ECO:0000256" key="2">
    <source>
        <dbReference type="SAM" id="Phobius"/>
    </source>
</evidence>
<dbReference type="InterPro" id="IPR050695">
    <property type="entry name" value="N-acetylmuramoyl_amidase_3"/>
</dbReference>
<dbReference type="Pfam" id="PF01520">
    <property type="entry name" value="Amidase_3"/>
    <property type="match status" value="1"/>
</dbReference>
<organism evidence="4 5">
    <name type="scientific">Acetivibrio straminisolvens JCM 21531</name>
    <dbReference type="NCBI Taxonomy" id="1294263"/>
    <lineage>
        <taxon>Bacteria</taxon>
        <taxon>Bacillati</taxon>
        <taxon>Bacillota</taxon>
        <taxon>Clostridia</taxon>
        <taxon>Eubacteriales</taxon>
        <taxon>Oscillospiraceae</taxon>
        <taxon>Acetivibrio</taxon>
    </lineage>
</organism>
<evidence type="ECO:0000259" key="3">
    <source>
        <dbReference type="SMART" id="SM00646"/>
    </source>
</evidence>
<dbReference type="Proteomes" id="UP000019109">
    <property type="component" value="Unassembled WGS sequence"/>
</dbReference>
<evidence type="ECO:0000313" key="5">
    <source>
        <dbReference type="Proteomes" id="UP000019109"/>
    </source>
</evidence>
<accession>W4VBA0</accession>
<keyword evidence="5" id="KW-1185">Reference proteome</keyword>
<dbReference type="OrthoDB" id="9806267at2"/>
<protein>
    <submittedName>
        <fullName evidence="4">N-acetylmuramoyl-L-alanine amidase</fullName>
    </submittedName>
</protein>
<keyword evidence="2" id="KW-1133">Transmembrane helix</keyword>
<name>W4VBA0_9FIRM</name>
<dbReference type="GO" id="GO:0009253">
    <property type="term" value="P:peptidoglycan catabolic process"/>
    <property type="evidence" value="ECO:0007669"/>
    <property type="project" value="InterPro"/>
</dbReference>